<protein>
    <recommendedName>
        <fullName evidence="3">Xaa-Pro dipeptidyl-peptidase</fullName>
        <ecNumber evidence="3">3.4.14.11</ecNumber>
    </recommendedName>
    <alternativeName>
        <fullName evidence="8">X-prolyl-dipeptidyl aminopeptidase</fullName>
    </alternativeName>
</protein>
<keyword evidence="7" id="KW-0720">Serine protease</keyword>
<dbReference type="InterPro" id="IPR013736">
    <property type="entry name" value="Xaa-Pro_dipept_C"/>
</dbReference>
<keyword evidence="10" id="KW-0732">Signal</keyword>
<feature type="domain" description="Xaa-Pro dipeptidyl-peptidase C-terminal" evidence="11">
    <location>
        <begin position="342"/>
        <end position="597"/>
    </location>
</feature>
<feature type="signal peptide" evidence="10">
    <location>
        <begin position="1"/>
        <end position="24"/>
    </location>
</feature>
<evidence type="ECO:0000259" key="11">
    <source>
        <dbReference type="SMART" id="SM00939"/>
    </source>
</evidence>
<dbReference type="SMART" id="SM00939">
    <property type="entry name" value="PepX_C"/>
    <property type="match status" value="1"/>
</dbReference>
<feature type="chain" id="PRO_5046095480" description="Xaa-Pro dipeptidyl-peptidase" evidence="10">
    <location>
        <begin position="25"/>
        <end position="633"/>
    </location>
</feature>
<dbReference type="InterPro" id="IPR029058">
    <property type="entry name" value="AB_hydrolase_fold"/>
</dbReference>
<evidence type="ECO:0000256" key="5">
    <source>
        <dbReference type="ARBA" id="ARBA00022670"/>
    </source>
</evidence>
<dbReference type="EMBL" id="CP109114">
    <property type="protein sequence ID" value="WSC11996.1"/>
    <property type="molecule type" value="Genomic_DNA"/>
</dbReference>
<reference evidence="12 13" key="1">
    <citation type="submission" date="2022-10" db="EMBL/GenBank/DDBJ databases">
        <title>The complete genomes of actinobacterial strains from the NBC collection.</title>
        <authorList>
            <person name="Joergensen T.S."/>
            <person name="Alvarez Arevalo M."/>
            <person name="Sterndorff E.B."/>
            <person name="Faurdal D."/>
            <person name="Vuksanovic O."/>
            <person name="Mourched A.-S."/>
            <person name="Charusanti P."/>
            <person name="Shaw S."/>
            <person name="Blin K."/>
            <person name="Weber T."/>
        </authorList>
    </citation>
    <scope>NUCLEOTIDE SEQUENCE [LARGE SCALE GENOMIC DNA]</scope>
    <source>
        <strain evidence="12 13">NBC 01769</strain>
    </source>
</reference>
<feature type="compositionally biased region" description="Low complexity" evidence="9">
    <location>
        <begin position="619"/>
        <end position="633"/>
    </location>
</feature>
<dbReference type="InterPro" id="IPR008979">
    <property type="entry name" value="Galactose-bd-like_sf"/>
</dbReference>
<dbReference type="Gene3D" id="3.40.50.1820">
    <property type="entry name" value="alpha/beta hydrolase"/>
    <property type="match status" value="2"/>
</dbReference>
<organism evidence="12 13">
    <name type="scientific">Streptomyces brevispora</name>
    <dbReference type="NCBI Taxonomy" id="887462"/>
    <lineage>
        <taxon>Bacteria</taxon>
        <taxon>Bacillati</taxon>
        <taxon>Actinomycetota</taxon>
        <taxon>Actinomycetes</taxon>
        <taxon>Kitasatosporales</taxon>
        <taxon>Streptomycetaceae</taxon>
        <taxon>Streptomyces</taxon>
    </lineage>
</organism>
<comment type="similarity">
    <text evidence="2">Belongs to the peptidase S15 family.</text>
</comment>
<name>A0ABZ1FWK6_9ACTN</name>
<dbReference type="InterPro" id="IPR008252">
    <property type="entry name" value="Pept_S15_Xpro"/>
</dbReference>
<comment type="catalytic activity">
    <reaction evidence="1">
        <text>Hydrolyzes Xaa-Pro-|- bonds to release unblocked, N-terminal dipeptides from substrates including Ala-Pro-|-p-nitroanilide and (sequentially) Tyr-Pro-|-Phe-Pro-|-Gly-Pro-|-Ile.</text>
        <dbReference type="EC" id="3.4.14.11"/>
    </reaction>
</comment>
<dbReference type="RefSeq" id="WP_145766814.1">
    <property type="nucleotide sequence ID" value="NZ_CP109114.1"/>
</dbReference>
<dbReference type="Proteomes" id="UP001330827">
    <property type="component" value="Chromosome"/>
</dbReference>
<keyword evidence="6" id="KW-0378">Hydrolase</keyword>
<keyword evidence="13" id="KW-1185">Reference proteome</keyword>
<dbReference type="NCBIfam" id="NF003780">
    <property type="entry name" value="PRK05371.1-1"/>
    <property type="match status" value="1"/>
</dbReference>
<evidence type="ECO:0000256" key="9">
    <source>
        <dbReference type="SAM" id="MobiDB-lite"/>
    </source>
</evidence>
<keyword evidence="4" id="KW-0031">Aminopeptidase</keyword>
<evidence type="ECO:0000256" key="2">
    <source>
        <dbReference type="ARBA" id="ARBA00010819"/>
    </source>
</evidence>
<feature type="region of interest" description="Disordered" evidence="9">
    <location>
        <begin position="606"/>
        <end position="633"/>
    </location>
</feature>
<sequence>MRQFLVHCLVLVAFLGTAVAPASAATAVPHIRGTSTVPVYSYADAIRESVWVQTPLDNDHDGVPDKVAVDVVRPRAGNIRVPVIMMASPYNSRIGRGNENEPKEYDAAGTIAKQPLFYDNYFVPRGYAVISVDLAGTGRSTGCTDIDGREDTWGAKAAIDWLNGRAKATYSNGSPAVATSWTNGRVGMIGKSADGTVANGVAATGVDGLKTVVPIAATSSGYDYARHNGVVVGPGANEFLFNMVTSRPAEACARTLRELNTGSDDATGDYNAFWADRDLRPHASKVRASVFLVHGLNDGNVMTNHFAQWWTGLKVPRKIWLSQAGHLDPFDFRRAEWVDTLHRWFDFYLQGLHNGIDREPQVTMETSPGKWTDQPAWPAPGAHRVQVRLGNGDGAVGTLGGRSGKGERTWVDNPDLFEDDVTANPNDAVAGRVAFLSGPLTRDVRISGTPAATLRVRVDRPTTELTARLVDYGTIPRVNTIYPNEGIRTLDTESCWGASTAVDDACYHDTAQDVVTSDRGILTRGWQDAAHRVSLRFRVPLQPGRWYSITVPMQATDQTVRAGHVLGLVLQQSDFEYTTPTTTGATVRLDLRGSYLTLPVVGSAGLPQPGATAPRVKSAATAPATRAIHAGAP</sequence>
<dbReference type="EC" id="3.4.14.11" evidence="3"/>
<evidence type="ECO:0000313" key="13">
    <source>
        <dbReference type="Proteomes" id="UP001330827"/>
    </source>
</evidence>
<dbReference type="SUPFAM" id="SSF49785">
    <property type="entry name" value="Galactose-binding domain-like"/>
    <property type="match status" value="1"/>
</dbReference>
<evidence type="ECO:0000256" key="3">
    <source>
        <dbReference type="ARBA" id="ARBA00012463"/>
    </source>
</evidence>
<evidence type="ECO:0000256" key="8">
    <source>
        <dbReference type="ARBA" id="ARBA00030045"/>
    </source>
</evidence>
<keyword evidence="5" id="KW-0645">Protease</keyword>
<dbReference type="InterPro" id="IPR000383">
    <property type="entry name" value="Xaa-Pro-like_dom"/>
</dbReference>
<evidence type="ECO:0000256" key="6">
    <source>
        <dbReference type="ARBA" id="ARBA00022801"/>
    </source>
</evidence>
<dbReference type="InterPro" id="IPR005674">
    <property type="entry name" value="CocE/Ser_esterase"/>
</dbReference>
<dbReference type="SUPFAM" id="SSF53474">
    <property type="entry name" value="alpha/beta-Hydrolases"/>
    <property type="match status" value="1"/>
</dbReference>
<dbReference type="PRINTS" id="PR00923">
    <property type="entry name" value="LACTOPTASE"/>
</dbReference>
<evidence type="ECO:0000256" key="4">
    <source>
        <dbReference type="ARBA" id="ARBA00022438"/>
    </source>
</evidence>
<evidence type="ECO:0000256" key="1">
    <source>
        <dbReference type="ARBA" id="ARBA00000123"/>
    </source>
</evidence>
<gene>
    <name evidence="12" type="ORF">OIE64_03450</name>
</gene>
<evidence type="ECO:0000313" key="12">
    <source>
        <dbReference type="EMBL" id="WSC11996.1"/>
    </source>
</evidence>
<dbReference type="Gene3D" id="2.60.120.260">
    <property type="entry name" value="Galactose-binding domain-like"/>
    <property type="match status" value="1"/>
</dbReference>
<evidence type="ECO:0000256" key="7">
    <source>
        <dbReference type="ARBA" id="ARBA00022825"/>
    </source>
</evidence>
<dbReference type="Pfam" id="PF02129">
    <property type="entry name" value="Peptidase_S15"/>
    <property type="match status" value="1"/>
</dbReference>
<evidence type="ECO:0000256" key="10">
    <source>
        <dbReference type="SAM" id="SignalP"/>
    </source>
</evidence>
<proteinExistence type="inferred from homology"/>
<dbReference type="NCBIfam" id="TIGR00976">
    <property type="entry name" value="CocE_NonD"/>
    <property type="match status" value="1"/>
</dbReference>
<accession>A0ABZ1FWK6</accession>
<dbReference type="Pfam" id="PF08530">
    <property type="entry name" value="PepX_C"/>
    <property type="match status" value="1"/>
</dbReference>